<name>A0A0E0F4W6_9ORYZ</name>
<evidence type="ECO:0000256" key="1">
    <source>
        <dbReference type="SAM" id="MobiDB-lite"/>
    </source>
</evidence>
<dbReference type="Gramene" id="OMERI11G08980.1">
    <property type="protein sequence ID" value="OMERI11G08980.1"/>
    <property type="gene ID" value="OMERI11G08980"/>
</dbReference>
<evidence type="ECO:0000313" key="2">
    <source>
        <dbReference type="EnsemblPlants" id="OMERI11G08980.1"/>
    </source>
</evidence>
<evidence type="ECO:0000313" key="3">
    <source>
        <dbReference type="Proteomes" id="UP000008021"/>
    </source>
</evidence>
<proteinExistence type="predicted"/>
<dbReference type="HOGENOM" id="CLU_194065_0_0_1"/>
<sequence>MAAWLDPAPPLNPPLAPSYHPLELGGGQIRLRPSPPAHGNGQIRCSGAVGSSVAPPPLCPFPLVLGGSRIRCPPPPTHQARNL</sequence>
<feature type="region of interest" description="Disordered" evidence="1">
    <location>
        <begin position="26"/>
        <end position="47"/>
    </location>
</feature>
<dbReference type="AlphaFoldDB" id="A0A0E0F4W6"/>
<reference evidence="2" key="2">
    <citation type="submission" date="2018-05" db="EMBL/GenBank/DDBJ databases">
        <title>OmerRS3 (Oryza meridionalis Reference Sequence Version 3).</title>
        <authorList>
            <person name="Zhang J."/>
            <person name="Kudrna D."/>
            <person name="Lee S."/>
            <person name="Talag J."/>
            <person name="Welchert J."/>
            <person name="Wing R.A."/>
        </authorList>
    </citation>
    <scope>NUCLEOTIDE SEQUENCE [LARGE SCALE GENOMIC DNA]</scope>
    <source>
        <strain evidence="2">cv. OR44</strain>
    </source>
</reference>
<accession>A0A0E0F4W6</accession>
<dbReference type="EnsemblPlants" id="OMERI11G08980.1">
    <property type="protein sequence ID" value="OMERI11G08980.1"/>
    <property type="gene ID" value="OMERI11G08980"/>
</dbReference>
<reference evidence="2" key="1">
    <citation type="submission" date="2015-04" db="UniProtKB">
        <authorList>
            <consortium name="EnsemblPlants"/>
        </authorList>
    </citation>
    <scope>IDENTIFICATION</scope>
</reference>
<organism evidence="2">
    <name type="scientific">Oryza meridionalis</name>
    <dbReference type="NCBI Taxonomy" id="40149"/>
    <lineage>
        <taxon>Eukaryota</taxon>
        <taxon>Viridiplantae</taxon>
        <taxon>Streptophyta</taxon>
        <taxon>Embryophyta</taxon>
        <taxon>Tracheophyta</taxon>
        <taxon>Spermatophyta</taxon>
        <taxon>Magnoliopsida</taxon>
        <taxon>Liliopsida</taxon>
        <taxon>Poales</taxon>
        <taxon>Poaceae</taxon>
        <taxon>BOP clade</taxon>
        <taxon>Oryzoideae</taxon>
        <taxon>Oryzeae</taxon>
        <taxon>Oryzinae</taxon>
        <taxon>Oryza</taxon>
    </lineage>
</organism>
<keyword evidence="3" id="KW-1185">Reference proteome</keyword>
<protein>
    <submittedName>
        <fullName evidence="2">Uncharacterized protein</fullName>
    </submittedName>
</protein>
<dbReference type="Proteomes" id="UP000008021">
    <property type="component" value="Chromosome 11"/>
</dbReference>